<accession>A0A096CEA2</accession>
<evidence type="ECO:0000313" key="2">
    <source>
        <dbReference type="Proteomes" id="UP000029585"/>
    </source>
</evidence>
<protein>
    <submittedName>
        <fullName evidence="1">Uncharacterized protein</fullName>
    </submittedName>
</protein>
<organism evidence="1 2">
    <name type="scientific">Flavonifractor plautii 1_3_50AFAA</name>
    <dbReference type="NCBI Taxonomy" id="742738"/>
    <lineage>
        <taxon>Bacteria</taxon>
        <taxon>Bacillati</taxon>
        <taxon>Bacillota</taxon>
        <taxon>Clostridia</taxon>
        <taxon>Eubacteriales</taxon>
        <taxon>Oscillospiraceae</taxon>
        <taxon>Flavonifractor</taxon>
    </lineage>
</organism>
<evidence type="ECO:0000313" key="1">
    <source>
        <dbReference type="EMBL" id="KGF53247.1"/>
    </source>
</evidence>
<keyword evidence="2" id="KW-1185">Reference proteome</keyword>
<dbReference type="EMBL" id="ADLO01000114">
    <property type="protein sequence ID" value="KGF53247.1"/>
    <property type="molecule type" value="Genomic_DNA"/>
</dbReference>
<dbReference type="RefSeq" id="WP_044943156.1">
    <property type="nucleotide sequence ID" value="NZ_KN174167.1"/>
</dbReference>
<dbReference type="PATRIC" id="fig|742738.3.peg.3868"/>
<dbReference type="HOGENOM" id="CLU_2786558_0_0_9"/>
<dbReference type="Proteomes" id="UP000029585">
    <property type="component" value="Unassembled WGS sequence"/>
</dbReference>
<proteinExistence type="predicted"/>
<dbReference type="AlphaFoldDB" id="A0A096CEA2"/>
<reference evidence="1 2" key="1">
    <citation type="submission" date="2011-08" db="EMBL/GenBank/DDBJ databases">
        <title>The Genome Sequence of Clostridium orbiscindens 1_3_50AFAA.</title>
        <authorList>
            <consortium name="The Broad Institute Genome Sequencing Platform"/>
            <person name="Earl A."/>
            <person name="Ward D."/>
            <person name="Feldgarden M."/>
            <person name="Gevers D."/>
            <person name="Daigneault M."/>
            <person name="Strauss J."/>
            <person name="Allen-Vercoe E."/>
            <person name="Young S.K."/>
            <person name="Zeng Q."/>
            <person name="Gargeya S."/>
            <person name="Fitzgerald M."/>
            <person name="Haas B."/>
            <person name="Abouelleil A."/>
            <person name="Alvarado L."/>
            <person name="Arachchi H.M."/>
            <person name="Berlin A."/>
            <person name="Brown A."/>
            <person name="Chapman S.B."/>
            <person name="Chen Z."/>
            <person name="Dunbar C."/>
            <person name="Freedman E."/>
            <person name="Gearin G."/>
            <person name="Gellesch M."/>
            <person name="Goldberg J."/>
            <person name="Griggs A."/>
            <person name="Gujja S."/>
            <person name="Heiman D."/>
            <person name="Howarth C."/>
            <person name="Larson L."/>
            <person name="Lui A."/>
            <person name="MacDonald P.J.P."/>
            <person name="Montmayeur A."/>
            <person name="Murphy C."/>
            <person name="Neiman D."/>
            <person name="Pearson M."/>
            <person name="Priest M."/>
            <person name="Roberts A."/>
            <person name="Saif S."/>
            <person name="Shea T."/>
            <person name="Shenoy N."/>
            <person name="Sisk P."/>
            <person name="Stolte C."/>
            <person name="Sykes S."/>
            <person name="Wortman J."/>
            <person name="Nusbaum C."/>
            <person name="Birren B."/>
        </authorList>
    </citation>
    <scope>NUCLEOTIDE SEQUENCE [LARGE SCALE GENOMIC DNA]</scope>
    <source>
        <strain evidence="1 2">1_3_50AFAA</strain>
    </source>
</reference>
<name>A0A096CEA2_FLAPL</name>
<sequence length="68" mass="7674">MDQQMGLLDRLARMSGCACLSDLRTPAYRHPVLDALGRISAEEYPAKEWLEAMGYLLVPMQEDGRHPV</sequence>
<comment type="caution">
    <text evidence="1">The sequence shown here is derived from an EMBL/GenBank/DDBJ whole genome shotgun (WGS) entry which is preliminary data.</text>
</comment>
<gene>
    <name evidence="1" type="ORF">HMPREF9460_03756</name>
</gene>